<dbReference type="PROSITE" id="PS51087">
    <property type="entry name" value="APAG"/>
    <property type="match status" value="1"/>
</dbReference>
<feature type="domain" description="ApaG" evidence="7">
    <location>
        <begin position="488"/>
        <end position="616"/>
    </location>
</feature>
<dbReference type="InterPro" id="IPR004033">
    <property type="entry name" value="UbiE/COQ5_MeTrFase"/>
</dbReference>
<evidence type="ECO:0000256" key="5">
    <source>
        <dbReference type="ARBA" id="ARBA00046387"/>
    </source>
</evidence>
<reference evidence="9" key="1">
    <citation type="submission" date="2024-02" db="UniProtKB">
        <authorList>
            <consortium name="WormBaseParasite"/>
        </authorList>
    </citation>
    <scope>IDENTIFICATION</scope>
</reference>
<keyword evidence="6" id="KW-0496">Mitochondrion</keyword>
<feature type="binding site" evidence="6">
    <location>
        <position position="100"/>
    </location>
    <ligand>
        <name>S-adenosyl-L-methionine</name>
        <dbReference type="ChEBI" id="CHEBI:59789"/>
    </ligand>
</feature>
<dbReference type="GO" id="GO:0005634">
    <property type="term" value="C:nucleus"/>
    <property type="evidence" value="ECO:0007669"/>
    <property type="project" value="TreeGrafter"/>
</dbReference>
<organism evidence="8 9">
    <name type="scientific">Strongyloides stercoralis</name>
    <name type="common">Threadworm</name>
    <dbReference type="NCBI Taxonomy" id="6248"/>
    <lineage>
        <taxon>Eukaryota</taxon>
        <taxon>Metazoa</taxon>
        <taxon>Ecdysozoa</taxon>
        <taxon>Nematoda</taxon>
        <taxon>Chromadorea</taxon>
        <taxon>Rhabditida</taxon>
        <taxon>Tylenchina</taxon>
        <taxon>Panagrolaimomorpha</taxon>
        <taxon>Strongyloidoidea</taxon>
        <taxon>Strongyloididae</taxon>
        <taxon>Strongyloides</taxon>
    </lineage>
</organism>
<keyword evidence="2 6" id="KW-0808">Transferase</keyword>
<dbReference type="GO" id="GO:0042645">
    <property type="term" value="C:mitochondrial nucleoid"/>
    <property type="evidence" value="ECO:0007669"/>
    <property type="project" value="TreeGrafter"/>
</dbReference>
<sequence length="634" mass="72626">IYKMYLVQSIRRLNTLSKCIPKTNYSIISTRPTTTHFGFQEVDEKEKEKKVHTVFANVASKYDLMNDAMSLGIHRLWKDYFIQRINPTPNTKMLDVAGGTGDIAFRALKMIQKRNGSGDVTIVDINQNMLDVGKVRAEEDESLDKKKLRWECANAELLPFEDNTFDLYTIAFGIRNCTHVDKVLREAYRVLKSNGKIAVLEFSQIAKPLSPLYDFYSFNFIPLLGEIIASDYNSYKYLVESIRKFPDQETFARMIKDEGFEDVTYENLNLVELKRRNKKRNFENVMLCSNSTVKKRWISTSLSSMVRFGSGGKLPPSVTSDNGLKLLGKLMGSLKSGTYKSGQLFIHKIFGYRGVIFRNFDTKLYGASGSTDATKHKVVPSYQVFIHREDWKSMRMPTTLTAYLDGNDDKREKALSHILGMDLVMHGDIIPYTPMSNVKPIEHDLFERLFSVEKSSNSGGFVYTMNKQGKASYDNAPNTFIHPQCVYQTIENNIQMTITIFYLGKTITSSSENHCWRCVIRIHNLDERNCVLLSETRLKLFSMNNTSEKSIKGDTHVKNPYLTKENPCLQFSNIIELPYPKGSHMWGTLLFENYVDKKTFNIQIPTVKLEAIKTEEVLELESGDCTDNNTTPKE</sequence>
<keyword evidence="4 6" id="KW-0949">S-adenosyl-L-methionine</keyword>
<dbReference type="Gene3D" id="3.40.50.150">
    <property type="entry name" value="Vaccinia Virus protein VP39"/>
    <property type="match status" value="1"/>
</dbReference>
<dbReference type="SUPFAM" id="SSF53335">
    <property type="entry name" value="S-adenosyl-L-methionine-dependent methyltransferases"/>
    <property type="match status" value="1"/>
</dbReference>
<dbReference type="InterPro" id="IPR036623">
    <property type="entry name" value="Hemimethylated_DNA-bd_sf"/>
</dbReference>
<comment type="pathway">
    <text evidence="6">Cofactor biosynthesis; ubiquinone biosynthesis.</text>
</comment>
<dbReference type="HAMAP" id="MF_01813">
    <property type="entry name" value="MenG_UbiE_methyltr"/>
    <property type="match status" value="1"/>
</dbReference>
<dbReference type="InterPro" id="IPR036767">
    <property type="entry name" value="ApaG_sf"/>
</dbReference>
<dbReference type="PANTHER" id="PTHR14289">
    <property type="entry name" value="F-BOX ONLY PROTEIN 3"/>
    <property type="match status" value="1"/>
</dbReference>
<dbReference type="Pfam" id="PF01209">
    <property type="entry name" value="Ubie_methyltran"/>
    <property type="match status" value="1"/>
</dbReference>
<dbReference type="SMART" id="SM00992">
    <property type="entry name" value="YccV-like"/>
    <property type="match status" value="1"/>
</dbReference>
<evidence type="ECO:0000256" key="2">
    <source>
        <dbReference type="ARBA" id="ARBA00022679"/>
    </source>
</evidence>
<evidence type="ECO:0000259" key="7">
    <source>
        <dbReference type="PROSITE" id="PS51087"/>
    </source>
</evidence>
<dbReference type="InterPro" id="IPR029063">
    <property type="entry name" value="SAM-dependent_MTases_sf"/>
</dbReference>
<comment type="function">
    <text evidence="6">Methyltransferase required for the conversion of 2-polyprenyl-6-methoxy-1,4-benzoquinol (DDMQH2) to 2-polyprenyl-3-methyl-6-methoxy-1,4-benzoquinol (DMQH2).</text>
</comment>
<dbReference type="GO" id="GO:0031314">
    <property type="term" value="C:extrinsic component of mitochondrial inner membrane"/>
    <property type="evidence" value="ECO:0007669"/>
    <property type="project" value="UniProtKB-UniRule"/>
</dbReference>
<keyword evidence="3 6" id="KW-0831">Ubiquinone biosynthesis</keyword>
<dbReference type="GO" id="GO:0003677">
    <property type="term" value="F:DNA binding"/>
    <property type="evidence" value="ECO:0007669"/>
    <property type="project" value="InterPro"/>
</dbReference>
<keyword evidence="8" id="KW-1185">Reference proteome</keyword>
<dbReference type="SUPFAM" id="SSF110069">
    <property type="entry name" value="ApaG-like"/>
    <property type="match status" value="1"/>
</dbReference>
<dbReference type="GO" id="GO:0070987">
    <property type="term" value="P:error-free translesion synthesis"/>
    <property type="evidence" value="ECO:0007669"/>
    <property type="project" value="TreeGrafter"/>
</dbReference>
<dbReference type="NCBIfam" id="TIGR01934">
    <property type="entry name" value="MenG_MenH_UbiE"/>
    <property type="match status" value="1"/>
</dbReference>
<evidence type="ECO:0000256" key="1">
    <source>
        <dbReference type="ARBA" id="ARBA00022603"/>
    </source>
</evidence>
<feature type="binding site" evidence="6">
    <location>
        <position position="124"/>
    </location>
    <ligand>
        <name>S-adenosyl-L-methionine</name>
        <dbReference type="ChEBI" id="CHEBI:59789"/>
    </ligand>
</feature>
<evidence type="ECO:0000256" key="6">
    <source>
        <dbReference type="HAMAP-Rule" id="MF_03191"/>
    </source>
</evidence>
<dbReference type="Gene3D" id="2.60.40.1470">
    <property type="entry name" value="ApaG domain"/>
    <property type="match status" value="1"/>
</dbReference>
<evidence type="ECO:0000256" key="3">
    <source>
        <dbReference type="ARBA" id="ARBA00022688"/>
    </source>
</evidence>
<evidence type="ECO:0000256" key="4">
    <source>
        <dbReference type="ARBA" id="ARBA00022691"/>
    </source>
</evidence>
<feature type="binding site" evidence="6">
    <location>
        <begin position="154"/>
        <end position="155"/>
    </location>
    <ligand>
        <name>S-adenosyl-L-methionine</name>
        <dbReference type="ChEBI" id="CHEBI:59789"/>
    </ligand>
</feature>
<accession>A0AAF5CZ23</accession>
<dbReference type="PROSITE" id="PS51608">
    <property type="entry name" value="SAM_MT_UBIE"/>
    <property type="match status" value="1"/>
</dbReference>
<dbReference type="GO" id="GO:0008425">
    <property type="term" value="F:2-methoxy-6-polyprenyl-1,4-benzoquinol methyltransferase activity"/>
    <property type="evidence" value="ECO:0007669"/>
    <property type="project" value="UniProtKB-UniRule"/>
</dbReference>
<dbReference type="PROSITE" id="PS01183">
    <property type="entry name" value="UBIE_1"/>
    <property type="match status" value="1"/>
</dbReference>
<comment type="catalytic activity">
    <reaction evidence="6">
        <text>a 2-methoxy-6-(all-trans-polyprenyl)benzene-1,4-diol + S-adenosyl-L-methionine = a 5-methoxy-2-methyl-3-(all-trans-polyprenyl)benzene-1,4-diol + S-adenosyl-L-homocysteine + H(+)</text>
        <dbReference type="Rhea" id="RHEA:28286"/>
        <dbReference type="Rhea" id="RHEA-COMP:10858"/>
        <dbReference type="Rhea" id="RHEA-COMP:10859"/>
        <dbReference type="ChEBI" id="CHEBI:15378"/>
        <dbReference type="ChEBI" id="CHEBI:57856"/>
        <dbReference type="ChEBI" id="CHEBI:59789"/>
        <dbReference type="ChEBI" id="CHEBI:84166"/>
        <dbReference type="ChEBI" id="CHEBI:84167"/>
        <dbReference type="EC" id="2.1.1.201"/>
    </reaction>
</comment>
<evidence type="ECO:0000313" key="9">
    <source>
        <dbReference type="WBParaSite" id="TCONS_00004159.p1"/>
    </source>
</evidence>
<protein>
    <recommendedName>
        <fullName evidence="6">2-methoxy-6-polyprenyl-1,4-benzoquinol methylase, mitochondrial</fullName>
        <ecNumber evidence="6">2.1.1.201</ecNumber>
    </recommendedName>
    <alternativeName>
        <fullName evidence="6">Ubiquinone biosynthesis methyltransferase COQ5</fullName>
    </alternativeName>
</protein>
<dbReference type="InterPro" id="IPR011722">
    <property type="entry name" value="Hemimethylated_DNA-bd_dom"/>
</dbReference>
<comment type="similarity">
    <text evidence="6">Belongs to the class I-like SAM-binding methyltransferase superfamily. MenG/UbiE family.</text>
</comment>
<proteinExistence type="inferred from homology"/>
<dbReference type="PANTHER" id="PTHR14289:SF16">
    <property type="entry name" value="POLYMERASE DELTA-INTERACTING PROTEIN 2"/>
    <property type="match status" value="1"/>
</dbReference>
<dbReference type="EC" id="2.1.1.201" evidence="6"/>
<comment type="caution">
    <text evidence="6">Lacks conserved residue(s) required for the propagation of feature annotation.</text>
</comment>
<dbReference type="AlphaFoldDB" id="A0AAF5CZ23"/>
<comment type="subunit">
    <text evidence="5">Component of a multi-subunit COQ enzyme complex, composed of at least COQ3, COQ4, COQ5, COQ6, COQ7 and COQ9. Interacts with PYURF; the interaction is direct, stabilizes COQ5 protein and associates PYURF with COQ enzyme complex.</text>
</comment>
<dbReference type="CDD" id="cd02440">
    <property type="entry name" value="AdoMet_MTases"/>
    <property type="match status" value="1"/>
</dbReference>
<keyword evidence="1 6" id="KW-0489">Methyltransferase</keyword>
<keyword evidence="6" id="KW-0472">Membrane</keyword>
<evidence type="ECO:0000313" key="8">
    <source>
        <dbReference type="Proteomes" id="UP000035681"/>
    </source>
</evidence>
<name>A0AAF5CZ23_STRER</name>
<dbReference type="FunFam" id="3.40.50.150:FF:000064">
    <property type="entry name" value="2-methoxy-6-polyprenyl-1,4-benzoquinol methylase, mitochondrial"/>
    <property type="match status" value="1"/>
</dbReference>
<dbReference type="WBParaSite" id="TCONS_00004159.p1">
    <property type="protein sequence ID" value="TCONS_00004159.p1"/>
    <property type="gene ID" value="XLOC_001247"/>
</dbReference>
<dbReference type="InterPro" id="IPR007474">
    <property type="entry name" value="ApaG_domain"/>
</dbReference>
<dbReference type="InterPro" id="IPR023576">
    <property type="entry name" value="UbiE/COQ5_MeTrFase_CS"/>
</dbReference>
<dbReference type="GO" id="GO:0032259">
    <property type="term" value="P:methylation"/>
    <property type="evidence" value="ECO:0007669"/>
    <property type="project" value="UniProtKB-KW"/>
</dbReference>
<dbReference type="Proteomes" id="UP000035681">
    <property type="component" value="Unplaced"/>
</dbReference>
<keyword evidence="6" id="KW-0999">Mitochondrion inner membrane</keyword>
<comment type="subcellular location">
    <subcellularLocation>
        <location evidence="6">Mitochondrion inner membrane</location>
        <topology evidence="6">Peripheral membrane protein</topology>
        <orientation evidence="6">Matrix side</orientation>
    </subcellularLocation>
</comment>
<dbReference type="SUPFAM" id="SSF141255">
    <property type="entry name" value="YccV-like"/>
    <property type="match status" value="1"/>
</dbReference>